<keyword evidence="7 10" id="KW-0862">Zinc</keyword>
<dbReference type="PROSITE" id="PS50936">
    <property type="entry name" value="ENGC_GTPASE"/>
    <property type="match status" value="1"/>
</dbReference>
<keyword evidence="9 10" id="KW-0342">GTP-binding</keyword>
<dbReference type="Gene3D" id="2.40.50.140">
    <property type="entry name" value="Nucleic acid-binding proteins"/>
    <property type="match status" value="1"/>
</dbReference>
<evidence type="ECO:0000256" key="11">
    <source>
        <dbReference type="SAM" id="MobiDB-lite"/>
    </source>
</evidence>
<evidence type="ECO:0000256" key="4">
    <source>
        <dbReference type="ARBA" id="ARBA00022730"/>
    </source>
</evidence>
<proteinExistence type="inferred from homology"/>
<comment type="similarity">
    <text evidence="10">Belongs to the TRAFAC class YlqF/YawG GTPase family. RsgA subfamily.</text>
</comment>
<feature type="binding site" evidence="10">
    <location>
        <position position="285"/>
    </location>
    <ligand>
        <name>Zn(2+)</name>
        <dbReference type="ChEBI" id="CHEBI:29105"/>
    </ligand>
</feature>
<dbReference type="Proteomes" id="UP000217065">
    <property type="component" value="Unassembled WGS sequence"/>
</dbReference>
<dbReference type="InterPro" id="IPR027417">
    <property type="entry name" value="P-loop_NTPase"/>
</dbReference>
<feature type="compositionally biased region" description="Polar residues" evidence="11">
    <location>
        <begin position="337"/>
        <end position="351"/>
    </location>
</feature>
<name>A0A264W4W3_9BACL</name>
<feature type="binding site" evidence="10">
    <location>
        <begin position="145"/>
        <end position="148"/>
    </location>
    <ligand>
        <name>GTP</name>
        <dbReference type="ChEBI" id="CHEBI:37565"/>
    </ligand>
</feature>
<dbReference type="GO" id="GO:0046872">
    <property type="term" value="F:metal ion binding"/>
    <property type="evidence" value="ECO:0007669"/>
    <property type="project" value="UniProtKB-KW"/>
</dbReference>
<dbReference type="GO" id="GO:0005737">
    <property type="term" value="C:cytoplasm"/>
    <property type="evidence" value="ECO:0007669"/>
    <property type="project" value="UniProtKB-SubCell"/>
</dbReference>
<comment type="function">
    <text evidence="10">One of several proteins that assist in the late maturation steps of the functional core of the 30S ribosomal subunit. Helps release RbfA from mature subunits. May play a role in the assembly of ribosomal proteins into the subunit. Circularly permuted GTPase that catalyzes slow GTP hydrolysis, GTPase activity is stimulated by the 30S ribosomal subunit.</text>
</comment>
<evidence type="ECO:0000256" key="10">
    <source>
        <dbReference type="HAMAP-Rule" id="MF_01820"/>
    </source>
</evidence>
<feature type="binding site" evidence="10">
    <location>
        <position position="291"/>
    </location>
    <ligand>
        <name>Zn(2+)</name>
        <dbReference type="ChEBI" id="CHEBI:29105"/>
    </ligand>
</feature>
<evidence type="ECO:0000313" key="15">
    <source>
        <dbReference type="Proteomes" id="UP000217065"/>
    </source>
</evidence>
<dbReference type="InterPro" id="IPR010914">
    <property type="entry name" value="RsgA_GTPase_dom"/>
</dbReference>
<feature type="compositionally biased region" description="Basic and acidic residues" evidence="11">
    <location>
        <begin position="321"/>
        <end position="335"/>
    </location>
</feature>
<gene>
    <name evidence="10 14" type="primary">rsgA</name>
    <name evidence="14" type="ORF">CF394_05545</name>
</gene>
<sequence>MHLLENYGWTPAWEEKMTRQGTAGRVTVAHKGLYRVATEEGEWLAAPSGKFEFSQSREHQPVVGDWVVVEQMPGEQRAIIHEVLPRISQFERKIAGRTTEVQVIAVNVDYAFLTMSLNQDFNLRRLERYLIAAYDSGASPIVVLTKKDMCDDSEWYQKQVEEVAFGVPIFTVSSKTGEGIEDLRELIQPNKTAALLGSSGVGKSSLVNAVLGTEWMAVSEIREDDAKGRHTTTHRELVLIPSGGAILDTPGMREFQLWDSGESLGESFSDVEQLSEHCRFRDCQHQKEPGCAVQQAIAEGTLKKDRFSSYLKLQKELAHMKRKADSSAQREERNKWKQITKSVRNNNKIKR</sequence>
<keyword evidence="1 10" id="KW-0963">Cytoplasm</keyword>
<dbReference type="PROSITE" id="PS51721">
    <property type="entry name" value="G_CP"/>
    <property type="match status" value="1"/>
</dbReference>
<feature type="binding site" evidence="10">
    <location>
        <position position="283"/>
    </location>
    <ligand>
        <name>Zn(2+)</name>
        <dbReference type="ChEBI" id="CHEBI:29105"/>
    </ligand>
</feature>
<dbReference type="EC" id="3.6.1.-" evidence="10"/>
<dbReference type="GO" id="GO:0005525">
    <property type="term" value="F:GTP binding"/>
    <property type="evidence" value="ECO:0007669"/>
    <property type="project" value="UniProtKB-UniRule"/>
</dbReference>
<feature type="binding site" evidence="10">
    <location>
        <begin position="197"/>
        <end position="205"/>
    </location>
    <ligand>
        <name>GTP</name>
        <dbReference type="ChEBI" id="CHEBI:37565"/>
    </ligand>
</feature>
<evidence type="ECO:0000256" key="1">
    <source>
        <dbReference type="ARBA" id="ARBA00022490"/>
    </source>
</evidence>
<protein>
    <recommendedName>
        <fullName evidence="10">Small ribosomal subunit biogenesis GTPase RsgA</fullName>
        <ecNumber evidence="10">3.6.1.-</ecNumber>
    </recommendedName>
</protein>
<reference evidence="14 15" key="1">
    <citation type="submission" date="2017-07" db="EMBL/GenBank/DDBJ databases">
        <title>Tetzosporium hominis gen.nov. sp.nov.</title>
        <authorList>
            <person name="Tetz G."/>
            <person name="Tetz V."/>
        </authorList>
    </citation>
    <scope>NUCLEOTIDE SEQUENCE [LARGE SCALE GENOMIC DNA]</scope>
    <source>
        <strain evidence="14 15">VT-49</strain>
    </source>
</reference>
<dbReference type="EMBL" id="NOKQ01000194">
    <property type="protein sequence ID" value="OZS78619.1"/>
    <property type="molecule type" value="Genomic_DNA"/>
</dbReference>
<feature type="domain" description="EngC GTPase" evidence="12">
    <location>
        <begin position="106"/>
        <end position="253"/>
    </location>
</feature>
<evidence type="ECO:0000259" key="12">
    <source>
        <dbReference type="PROSITE" id="PS50936"/>
    </source>
</evidence>
<evidence type="ECO:0000256" key="2">
    <source>
        <dbReference type="ARBA" id="ARBA00022517"/>
    </source>
</evidence>
<evidence type="ECO:0000256" key="6">
    <source>
        <dbReference type="ARBA" id="ARBA00022801"/>
    </source>
</evidence>
<dbReference type="Pfam" id="PF03193">
    <property type="entry name" value="RsgA_GTPase"/>
    <property type="match status" value="1"/>
</dbReference>
<dbReference type="InterPro" id="IPR012340">
    <property type="entry name" value="NA-bd_OB-fold"/>
</dbReference>
<dbReference type="NCBIfam" id="TIGR00157">
    <property type="entry name" value="ribosome small subunit-dependent GTPase A"/>
    <property type="match status" value="1"/>
</dbReference>
<comment type="subunit">
    <text evidence="10">Monomer. Associates with 30S ribosomal subunit, binds 16S rRNA.</text>
</comment>
<keyword evidence="6 10" id="KW-0378">Hydrolase</keyword>
<feature type="region of interest" description="Disordered" evidence="11">
    <location>
        <begin position="321"/>
        <end position="351"/>
    </location>
</feature>
<dbReference type="PANTHER" id="PTHR32120:SF10">
    <property type="entry name" value="SMALL RIBOSOMAL SUBUNIT BIOGENESIS GTPASE RSGA"/>
    <property type="match status" value="1"/>
</dbReference>
<dbReference type="AlphaFoldDB" id="A0A264W4W3"/>
<dbReference type="GO" id="GO:0042274">
    <property type="term" value="P:ribosomal small subunit biogenesis"/>
    <property type="evidence" value="ECO:0007669"/>
    <property type="project" value="UniProtKB-UniRule"/>
</dbReference>
<evidence type="ECO:0000256" key="5">
    <source>
        <dbReference type="ARBA" id="ARBA00022741"/>
    </source>
</evidence>
<evidence type="ECO:0000256" key="3">
    <source>
        <dbReference type="ARBA" id="ARBA00022723"/>
    </source>
</evidence>
<feature type="domain" description="CP-type G" evidence="13">
    <location>
        <begin position="98"/>
        <end position="255"/>
    </location>
</feature>
<dbReference type="Gene3D" id="1.10.40.50">
    <property type="entry name" value="Probable gtpase engc, domain 3"/>
    <property type="match status" value="1"/>
</dbReference>
<dbReference type="RefSeq" id="WP_094942275.1">
    <property type="nucleotide sequence ID" value="NZ_NOKQ01000194.1"/>
</dbReference>
<keyword evidence="5 10" id="KW-0547">Nucleotide-binding</keyword>
<organism evidence="14 15">
    <name type="scientific">Tetzosporium hominis</name>
    <dbReference type="NCBI Taxonomy" id="2020506"/>
    <lineage>
        <taxon>Bacteria</taxon>
        <taxon>Bacillati</taxon>
        <taxon>Bacillota</taxon>
        <taxon>Bacilli</taxon>
        <taxon>Bacillales</taxon>
        <taxon>Caryophanaceae</taxon>
        <taxon>Tetzosporium</taxon>
    </lineage>
</organism>
<dbReference type="GO" id="GO:0019843">
    <property type="term" value="F:rRNA binding"/>
    <property type="evidence" value="ECO:0007669"/>
    <property type="project" value="UniProtKB-KW"/>
</dbReference>
<dbReference type="HAMAP" id="MF_01820">
    <property type="entry name" value="GTPase_RsgA"/>
    <property type="match status" value="1"/>
</dbReference>
<evidence type="ECO:0000256" key="8">
    <source>
        <dbReference type="ARBA" id="ARBA00022884"/>
    </source>
</evidence>
<comment type="cofactor">
    <cofactor evidence="10">
        <name>Zn(2+)</name>
        <dbReference type="ChEBI" id="CHEBI:29105"/>
    </cofactor>
    <text evidence="10">Binds 1 zinc ion per subunit.</text>
</comment>
<keyword evidence="8 10" id="KW-0694">RNA-binding</keyword>
<dbReference type="GO" id="GO:0003924">
    <property type="term" value="F:GTPase activity"/>
    <property type="evidence" value="ECO:0007669"/>
    <property type="project" value="UniProtKB-UniRule"/>
</dbReference>
<evidence type="ECO:0000256" key="7">
    <source>
        <dbReference type="ARBA" id="ARBA00022833"/>
    </source>
</evidence>
<dbReference type="SUPFAM" id="SSF50249">
    <property type="entry name" value="Nucleic acid-binding proteins"/>
    <property type="match status" value="1"/>
</dbReference>
<accession>A0A264W4W3</accession>
<dbReference type="Gene3D" id="3.40.50.300">
    <property type="entry name" value="P-loop containing nucleotide triphosphate hydrolases"/>
    <property type="match status" value="1"/>
</dbReference>
<keyword evidence="3 10" id="KW-0479">Metal-binding</keyword>
<keyword evidence="2 10" id="KW-0690">Ribosome biogenesis</keyword>
<dbReference type="InterPro" id="IPR004881">
    <property type="entry name" value="Ribosome_biogen_GTPase_RsgA"/>
</dbReference>
<dbReference type="OrthoDB" id="9809485at2"/>
<evidence type="ECO:0000256" key="9">
    <source>
        <dbReference type="ARBA" id="ARBA00023134"/>
    </source>
</evidence>
<dbReference type="CDD" id="cd01854">
    <property type="entry name" value="YjeQ_EngC"/>
    <property type="match status" value="1"/>
</dbReference>
<feature type="binding site" evidence="10">
    <location>
        <position position="278"/>
    </location>
    <ligand>
        <name>Zn(2+)</name>
        <dbReference type="ChEBI" id="CHEBI:29105"/>
    </ligand>
</feature>
<evidence type="ECO:0000259" key="13">
    <source>
        <dbReference type="PROSITE" id="PS51721"/>
    </source>
</evidence>
<keyword evidence="4 10" id="KW-0699">rRNA-binding</keyword>
<keyword evidence="15" id="KW-1185">Reference proteome</keyword>
<evidence type="ECO:0000313" key="14">
    <source>
        <dbReference type="EMBL" id="OZS78619.1"/>
    </source>
</evidence>
<comment type="caution">
    <text evidence="14">The sequence shown here is derived from an EMBL/GenBank/DDBJ whole genome shotgun (WGS) entry which is preliminary data.</text>
</comment>
<dbReference type="InterPro" id="IPR030378">
    <property type="entry name" value="G_CP_dom"/>
</dbReference>
<dbReference type="SUPFAM" id="SSF52540">
    <property type="entry name" value="P-loop containing nucleoside triphosphate hydrolases"/>
    <property type="match status" value="1"/>
</dbReference>
<comment type="subcellular location">
    <subcellularLocation>
        <location evidence="10">Cytoplasm</location>
    </subcellularLocation>
</comment>
<dbReference type="PANTHER" id="PTHR32120">
    <property type="entry name" value="SMALL RIBOSOMAL SUBUNIT BIOGENESIS GTPASE RSGA"/>
    <property type="match status" value="1"/>
</dbReference>